<name>A0A7Z2ZLG5_9BACL</name>
<reference evidence="1 2" key="1">
    <citation type="submission" date="2020-04" db="EMBL/GenBank/DDBJ databases">
        <title>Genome sequencing of novel species.</title>
        <authorList>
            <person name="Heo J."/>
            <person name="Kim S.-J."/>
            <person name="Kim J.-S."/>
            <person name="Hong S.-B."/>
            <person name="Kwon S.-W."/>
        </authorList>
    </citation>
    <scope>NUCLEOTIDE SEQUENCE [LARGE SCALE GENOMIC DNA]</scope>
    <source>
        <strain evidence="1 2">MFER-1</strain>
    </source>
</reference>
<evidence type="ECO:0000313" key="2">
    <source>
        <dbReference type="Proteomes" id="UP000502248"/>
    </source>
</evidence>
<proteinExistence type="predicted"/>
<sequence length="223" mass="24094">MAENSRRDLKMIGTTTSAGGTFGNVKLIGESLLAGDVDCLKLSNIGELVVNGNLRAERLKMTGECEVHGSFTALTVRGRGEIKVRQKMRGESVKYTGNIEAGGDCEANSLELSGAFGVSGLLSADRLDVKMFGHCRAKEIGGTKLRVKRSKTSRLLNLVQSKERPMLNADQIEGDTVELEYTIAGIVRGNNVTIGAGCEIGFVEYRDKLNVHNSATVKKFVRL</sequence>
<gene>
    <name evidence="1" type="ORF">HH215_14395</name>
</gene>
<organism evidence="1 2">
    <name type="scientific">Cohnella herbarum</name>
    <dbReference type="NCBI Taxonomy" id="2728023"/>
    <lineage>
        <taxon>Bacteria</taxon>
        <taxon>Bacillati</taxon>
        <taxon>Bacillota</taxon>
        <taxon>Bacilli</taxon>
        <taxon>Bacillales</taxon>
        <taxon>Paenibacillaceae</taxon>
        <taxon>Cohnella</taxon>
    </lineage>
</organism>
<keyword evidence="2" id="KW-1185">Reference proteome</keyword>
<dbReference type="RefSeq" id="WP_169280545.1">
    <property type="nucleotide sequence ID" value="NZ_CP051680.1"/>
</dbReference>
<dbReference type="AlphaFoldDB" id="A0A7Z2ZLG5"/>
<dbReference type="KEGG" id="cheb:HH215_14395"/>
<protein>
    <submittedName>
        <fullName evidence="1">Bactofilin</fullName>
    </submittedName>
</protein>
<evidence type="ECO:0000313" key="1">
    <source>
        <dbReference type="EMBL" id="QJD84261.1"/>
    </source>
</evidence>
<dbReference type="Proteomes" id="UP000502248">
    <property type="component" value="Chromosome"/>
</dbReference>
<accession>A0A7Z2ZLG5</accession>
<dbReference type="EMBL" id="CP051680">
    <property type="protein sequence ID" value="QJD84261.1"/>
    <property type="molecule type" value="Genomic_DNA"/>
</dbReference>